<evidence type="ECO:0000313" key="8">
    <source>
        <dbReference type="EMBL" id="GEP56368.1"/>
    </source>
</evidence>
<accession>A0A512NBP3</accession>
<evidence type="ECO:0000256" key="3">
    <source>
        <dbReference type="ARBA" id="ARBA00022630"/>
    </source>
</evidence>
<dbReference type="Proteomes" id="UP000321058">
    <property type="component" value="Unassembled WGS sequence"/>
</dbReference>
<evidence type="ECO:0000259" key="7">
    <source>
        <dbReference type="PROSITE" id="PS00623"/>
    </source>
</evidence>
<dbReference type="SUPFAM" id="SSF54373">
    <property type="entry name" value="FAD-linked reductases, C-terminal domain"/>
    <property type="match status" value="1"/>
</dbReference>
<evidence type="ECO:0000256" key="6">
    <source>
        <dbReference type="RuleBase" id="RU003968"/>
    </source>
</evidence>
<evidence type="ECO:0000313" key="9">
    <source>
        <dbReference type="Proteomes" id="UP000321058"/>
    </source>
</evidence>
<gene>
    <name evidence="8" type="ORF">RSO01_35340</name>
</gene>
<keyword evidence="4 5" id="KW-0274">FAD</keyword>
<dbReference type="InterPro" id="IPR007867">
    <property type="entry name" value="GMC_OxRtase_C"/>
</dbReference>
<dbReference type="OrthoDB" id="9785276at2"/>
<name>A0A512NBP3_9HYPH</name>
<dbReference type="GO" id="GO:0016614">
    <property type="term" value="F:oxidoreductase activity, acting on CH-OH group of donors"/>
    <property type="evidence" value="ECO:0007669"/>
    <property type="project" value="InterPro"/>
</dbReference>
<comment type="cofactor">
    <cofactor evidence="1 5">
        <name>FAD</name>
        <dbReference type="ChEBI" id="CHEBI:57692"/>
    </cofactor>
</comment>
<comment type="similarity">
    <text evidence="2 6">Belongs to the GMC oxidoreductase family.</text>
</comment>
<evidence type="ECO:0000256" key="2">
    <source>
        <dbReference type="ARBA" id="ARBA00010790"/>
    </source>
</evidence>
<dbReference type="InterPro" id="IPR012132">
    <property type="entry name" value="GMC_OxRdtase"/>
</dbReference>
<dbReference type="Gene3D" id="3.30.560.10">
    <property type="entry name" value="Glucose Oxidase, domain 3"/>
    <property type="match status" value="1"/>
</dbReference>
<dbReference type="Pfam" id="PF00732">
    <property type="entry name" value="GMC_oxred_N"/>
    <property type="match status" value="1"/>
</dbReference>
<dbReference type="PANTHER" id="PTHR11552:SF147">
    <property type="entry name" value="CHOLINE DEHYDROGENASE, MITOCHONDRIAL"/>
    <property type="match status" value="1"/>
</dbReference>
<dbReference type="PIRSF" id="PIRSF000137">
    <property type="entry name" value="Alcohol_oxidase"/>
    <property type="match status" value="1"/>
</dbReference>
<organism evidence="8 9">
    <name type="scientific">Reyranella soli</name>
    <dbReference type="NCBI Taxonomy" id="1230389"/>
    <lineage>
        <taxon>Bacteria</taxon>
        <taxon>Pseudomonadati</taxon>
        <taxon>Pseudomonadota</taxon>
        <taxon>Alphaproteobacteria</taxon>
        <taxon>Hyphomicrobiales</taxon>
        <taxon>Reyranellaceae</taxon>
        <taxon>Reyranella</taxon>
    </lineage>
</organism>
<dbReference type="AlphaFoldDB" id="A0A512NBP3"/>
<evidence type="ECO:0000256" key="5">
    <source>
        <dbReference type="PIRSR" id="PIRSR000137-2"/>
    </source>
</evidence>
<dbReference type="SUPFAM" id="SSF51905">
    <property type="entry name" value="FAD/NAD(P)-binding domain"/>
    <property type="match status" value="1"/>
</dbReference>
<proteinExistence type="inferred from homology"/>
<keyword evidence="3 6" id="KW-0285">Flavoprotein</keyword>
<feature type="binding site" evidence="5">
    <location>
        <begin position="90"/>
        <end position="93"/>
    </location>
    <ligand>
        <name>FAD</name>
        <dbReference type="ChEBI" id="CHEBI:57692"/>
    </ligand>
</feature>
<dbReference type="EMBL" id="BKAJ01000065">
    <property type="protein sequence ID" value="GEP56368.1"/>
    <property type="molecule type" value="Genomic_DNA"/>
</dbReference>
<feature type="domain" description="Glucose-methanol-choline oxidoreductase N-terminal" evidence="7">
    <location>
        <begin position="80"/>
        <end position="103"/>
    </location>
</feature>
<protein>
    <submittedName>
        <fullName evidence="8">Choline dehydrogenase</fullName>
    </submittedName>
</protein>
<comment type="caution">
    <text evidence="8">The sequence shown here is derived from an EMBL/GenBank/DDBJ whole genome shotgun (WGS) entry which is preliminary data.</text>
</comment>
<dbReference type="RefSeq" id="WP_147150438.1">
    <property type="nucleotide sequence ID" value="NZ_BKAJ01000065.1"/>
</dbReference>
<dbReference type="Gene3D" id="3.50.50.60">
    <property type="entry name" value="FAD/NAD(P)-binding domain"/>
    <property type="match status" value="1"/>
</dbReference>
<dbReference type="Pfam" id="PF05199">
    <property type="entry name" value="GMC_oxred_C"/>
    <property type="match status" value="1"/>
</dbReference>
<evidence type="ECO:0000256" key="1">
    <source>
        <dbReference type="ARBA" id="ARBA00001974"/>
    </source>
</evidence>
<sequence>MADYDYIIVGAGSAGGALAARLSESPANKVLLLEAGARSHPYSRMPLSFGLLIEHPTANWCYQSEPEPNTANRTIPVPRGKLLGGSSSINGLVWVRGQPLDFDTWAQMGCRGWSWRDVAPVFTRIENFVDGDGSNGRGTAGPLKVSTVPDQNPLYDALFAASKAAGFKLNPDYNSEDQEGVVKTQTSIYKGRRMSVAHCYIEPAMKRSSNLHVVTDAFTLRLLLEGKRCVGVEYEKDGKVVQAKARETILSAGGVASPQILELSGIGQPELLKKHGIEVKHELKAVGENFRDHINARIIWKVKDPRVSYNHMARGIGAMTQMMKYLATGGGFMSLPSAPLLAFLKTRPELETPDVQMHLVPYSIKDPKTRKLQDFPSMTIACYQLRPESLGTIHIRSPDPKAQPAIRFNFLADPIDQAAMVGGFRMMRKIVDAAPMDAYRGEEFSPGSSVQTDEQILTWIRNNSQTAYHPIGTCRMGPAGPTTVVDDKLKVHGLEGLRVADASIFPTMPSGNTNAPSIMVGEKMADILKAAA</sequence>
<keyword evidence="9" id="KW-1185">Reference proteome</keyword>
<dbReference type="InterPro" id="IPR036188">
    <property type="entry name" value="FAD/NAD-bd_sf"/>
</dbReference>
<evidence type="ECO:0000256" key="4">
    <source>
        <dbReference type="ARBA" id="ARBA00022827"/>
    </source>
</evidence>
<reference evidence="8 9" key="1">
    <citation type="submission" date="2019-07" db="EMBL/GenBank/DDBJ databases">
        <title>Whole genome shotgun sequence of Reyranella soli NBRC 108950.</title>
        <authorList>
            <person name="Hosoyama A."/>
            <person name="Uohara A."/>
            <person name="Ohji S."/>
            <person name="Ichikawa N."/>
        </authorList>
    </citation>
    <scope>NUCLEOTIDE SEQUENCE [LARGE SCALE GENOMIC DNA]</scope>
    <source>
        <strain evidence="8 9">NBRC 108950</strain>
    </source>
</reference>
<dbReference type="PANTHER" id="PTHR11552">
    <property type="entry name" value="GLUCOSE-METHANOL-CHOLINE GMC OXIDOREDUCTASE"/>
    <property type="match status" value="1"/>
</dbReference>
<dbReference type="InterPro" id="IPR000172">
    <property type="entry name" value="GMC_OxRdtase_N"/>
</dbReference>
<dbReference type="PROSITE" id="PS00623">
    <property type="entry name" value="GMC_OXRED_1"/>
    <property type="match status" value="1"/>
</dbReference>
<dbReference type="GO" id="GO:0050660">
    <property type="term" value="F:flavin adenine dinucleotide binding"/>
    <property type="evidence" value="ECO:0007669"/>
    <property type="project" value="InterPro"/>
</dbReference>